<dbReference type="AlphaFoldDB" id="A0A9Q1F484"/>
<dbReference type="EMBL" id="JAINUF010000009">
    <property type="protein sequence ID" value="KAJ8350703.1"/>
    <property type="molecule type" value="Genomic_DNA"/>
</dbReference>
<evidence type="ECO:0000256" key="1">
    <source>
        <dbReference type="SAM" id="Phobius"/>
    </source>
</evidence>
<sequence>MSAWTQHAPELLETAGENNISFIVIIIIIIIIIFGHVRFLSGSDLTEERHIFSRSGSSAQLHVACMRGREQLKDRLLSDTPGAASRRTRSAGTQGRRIASFLWAPRHFLRVPQQRAAFNEEEDRGG</sequence>
<protein>
    <submittedName>
        <fullName evidence="2">Uncharacterized protein</fullName>
    </submittedName>
</protein>
<keyword evidence="1" id="KW-0472">Membrane</keyword>
<keyword evidence="1" id="KW-0812">Transmembrane</keyword>
<comment type="caution">
    <text evidence="2">The sequence shown here is derived from an EMBL/GenBank/DDBJ whole genome shotgun (WGS) entry which is preliminary data.</text>
</comment>
<keyword evidence="3" id="KW-1185">Reference proteome</keyword>
<accession>A0A9Q1F484</accession>
<gene>
    <name evidence="2" type="ORF">SKAU_G00258330</name>
</gene>
<name>A0A9Q1F484_SYNKA</name>
<evidence type="ECO:0000313" key="2">
    <source>
        <dbReference type="EMBL" id="KAJ8350703.1"/>
    </source>
</evidence>
<dbReference type="Proteomes" id="UP001152622">
    <property type="component" value="Chromosome 9"/>
</dbReference>
<keyword evidence="1" id="KW-1133">Transmembrane helix</keyword>
<feature type="transmembrane region" description="Helical" evidence="1">
    <location>
        <begin position="20"/>
        <end position="40"/>
    </location>
</feature>
<reference evidence="2" key="1">
    <citation type="journal article" date="2023" name="Science">
        <title>Genome structures resolve the early diversification of teleost fishes.</title>
        <authorList>
            <person name="Parey E."/>
            <person name="Louis A."/>
            <person name="Montfort J."/>
            <person name="Bouchez O."/>
            <person name="Roques C."/>
            <person name="Iampietro C."/>
            <person name="Lluch J."/>
            <person name="Castinel A."/>
            <person name="Donnadieu C."/>
            <person name="Desvignes T."/>
            <person name="Floi Bucao C."/>
            <person name="Jouanno E."/>
            <person name="Wen M."/>
            <person name="Mejri S."/>
            <person name="Dirks R."/>
            <person name="Jansen H."/>
            <person name="Henkel C."/>
            <person name="Chen W.J."/>
            <person name="Zahm M."/>
            <person name="Cabau C."/>
            <person name="Klopp C."/>
            <person name="Thompson A.W."/>
            <person name="Robinson-Rechavi M."/>
            <person name="Braasch I."/>
            <person name="Lecointre G."/>
            <person name="Bobe J."/>
            <person name="Postlethwait J.H."/>
            <person name="Berthelot C."/>
            <person name="Roest Crollius H."/>
            <person name="Guiguen Y."/>
        </authorList>
    </citation>
    <scope>NUCLEOTIDE SEQUENCE</scope>
    <source>
        <strain evidence="2">WJC10195</strain>
    </source>
</reference>
<proteinExistence type="predicted"/>
<organism evidence="2 3">
    <name type="scientific">Synaphobranchus kaupii</name>
    <name type="common">Kaup's arrowtooth eel</name>
    <dbReference type="NCBI Taxonomy" id="118154"/>
    <lineage>
        <taxon>Eukaryota</taxon>
        <taxon>Metazoa</taxon>
        <taxon>Chordata</taxon>
        <taxon>Craniata</taxon>
        <taxon>Vertebrata</taxon>
        <taxon>Euteleostomi</taxon>
        <taxon>Actinopterygii</taxon>
        <taxon>Neopterygii</taxon>
        <taxon>Teleostei</taxon>
        <taxon>Anguilliformes</taxon>
        <taxon>Synaphobranchidae</taxon>
        <taxon>Synaphobranchus</taxon>
    </lineage>
</organism>
<evidence type="ECO:0000313" key="3">
    <source>
        <dbReference type="Proteomes" id="UP001152622"/>
    </source>
</evidence>